<keyword evidence="3" id="KW-1185">Reference proteome</keyword>
<dbReference type="Proteomes" id="UP000526125">
    <property type="component" value="Unassembled WGS sequence"/>
</dbReference>
<proteinExistence type="predicted"/>
<gene>
    <name evidence="2" type="ORF">HP552_19875</name>
</gene>
<sequence length="142" mass="15808">MRKYIGLVFLLGLILSITAACSSSESPPAITLDHIATKFQEAGLEIETPTGSIREEHGLANLGFKDVRHILVPALGEGEGGYLFLFEDKTDLEILKDFYEEPGKSTLMPNSHAYAQDNILLQMSDQMSQTEFDRYVKVIKDL</sequence>
<dbReference type="AlphaFoldDB" id="A0A7Y6C0C3"/>
<dbReference type="RefSeq" id="WP_175397147.1">
    <property type="nucleotide sequence ID" value="NZ_JABMCB010000191.1"/>
</dbReference>
<protein>
    <submittedName>
        <fullName evidence="2">Stress protein</fullName>
    </submittedName>
</protein>
<comment type="caution">
    <text evidence="2">The sequence shown here is derived from an EMBL/GenBank/DDBJ whole genome shotgun (WGS) entry which is preliminary data.</text>
</comment>
<dbReference type="EMBL" id="JABMCB010000191">
    <property type="protein sequence ID" value="NUU77480.1"/>
    <property type="molecule type" value="Genomic_DNA"/>
</dbReference>
<dbReference type="PROSITE" id="PS51257">
    <property type="entry name" value="PROKAR_LIPOPROTEIN"/>
    <property type="match status" value="1"/>
</dbReference>
<name>A0A7Y6C0C3_9BACL</name>
<keyword evidence="1" id="KW-0732">Signal</keyword>
<evidence type="ECO:0000256" key="1">
    <source>
        <dbReference type="SAM" id="SignalP"/>
    </source>
</evidence>
<feature type="signal peptide" evidence="1">
    <location>
        <begin position="1"/>
        <end position="19"/>
    </location>
</feature>
<evidence type="ECO:0000313" key="2">
    <source>
        <dbReference type="EMBL" id="NUU77480.1"/>
    </source>
</evidence>
<evidence type="ECO:0000313" key="3">
    <source>
        <dbReference type="Proteomes" id="UP000526125"/>
    </source>
</evidence>
<accession>A0A7Y6C0C3</accession>
<reference evidence="2 3" key="1">
    <citation type="submission" date="2020-05" db="EMBL/GenBank/DDBJ databases">
        <title>Genome Sequencing of Type Strains.</title>
        <authorList>
            <person name="Lemaire J.F."/>
            <person name="Inderbitzin P."/>
            <person name="Gregorio O.A."/>
            <person name="Collins S.B."/>
            <person name="Wespe N."/>
            <person name="Knight-Connoni V."/>
        </authorList>
    </citation>
    <scope>NUCLEOTIDE SEQUENCE [LARGE SCALE GENOMIC DNA]</scope>
    <source>
        <strain evidence="2 3">LMG 21957</strain>
    </source>
</reference>
<feature type="chain" id="PRO_5039327543" evidence="1">
    <location>
        <begin position="20"/>
        <end position="142"/>
    </location>
</feature>
<organism evidence="2 3">
    <name type="scientific">Paenibacillus xylanilyticus</name>
    <dbReference type="NCBI Taxonomy" id="248903"/>
    <lineage>
        <taxon>Bacteria</taxon>
        <taxon>Bacillati</taxon>
        <taxon>Bacillota</taxon>
        <taxon>Bacilli</taxon>
        <taxon>Bacillales</taxon>
        <taxon>Paenibacillaceae</taxon>
        <taxon>Paenibacillus</taxon>
    </lineage>
</organism>